<dbReference type="InterPro" id="IPR001128">
    <property type="entry name" value="Cyt_P450"/>
</dbReference>
<dbReference type="InterPro" id="IPR002401">
    <property type="entry name" value="Cyt_P450_E_grp-I"/>
</dbReference>
<proteinExistence type="inferred from homology"/>
<comment type="similarity">
    <text evidence="1 3">Belongs to the cytochrome P450 family.</text>
</comment>
<accession>A0A913ZG59</accession>
<dbReference type="PANTHER" id="PTHR24291">
    <property type="entry name" value="CYTOCHROME P450 FAMILY 4"/>
    <property type="match status" value="1"/>
</dbReference>
<dbReference type="Pfam" id="PF00067">
    <property type="entry name" value="p450"/>
    <property type="match status" value="1"/>
</dbReference>
<keyword evidence="3" id="KW-0560">Oxidoreductase</keyword>
<dbReference type="InterPro" id="IPR050196">
    <property type="entry name" value="Cytochrome_P450_Monoox"/>
</dbReference>
<keyword evidence="2 3" id="KW-0349">Heme</keyword>
<evidence type="ECO:0000256" key="2">
    <source>
        <dbReference type="PIRSR" id="PIRSR602401-1"/>
    </source>
</evidence>
<dbReference type="GO" id="GO:0020037">
    <property type="term" value="F:heme binding"/>
    <property type="evidence" value="ECO:0007669"/>
    <property type="project" value="InterPro"/>
</dbReference>
<dbReference type="RefSeq" id="XP_038050782.1">
    <property type="nucleotide sequence ID" value="XM_038194854.1"/>
</dbReference>
<keyword evidence="2 3" id="KW-0408">Iron</keyword>
<dbReference type="GO" id="GO:0016705">
    <property type="term" value="F:oxidoreductase activity, acting on paired donors, with incorporation or reduction of molecular oxygen"/>
    <property type="evidence" value="ECO:0007669"/>
    <property type="project" value="InterPro"/>
</dbReference>
<evidence type="ECO:0000313" key="6">
    <source>
        <dbReference type="Proteomes" id="UP000887568"/>
    </source>
</evidence>
<dbReference type="SUPFAM" id="SSF48264">
    <property type="entry name" value="Cytochrome P450"/>
    <property type="match status" value="1"/>
</dbReference>
<evidence type="ECO:0008006" key="7">
    <source>
        <dbReference type="Google" id="ProtNLM"/>
    </source>
</evidence>
<keyword evidence="2 3" id="KW-0479">Metal-binding</keyword>
<protein>
    <recommendedName>
        <fullName evidence="7">Cytochrome P450</fullName>
    </recommendedName>
</protein>
<reference evidence="5" key="1">
    <citation type="submission" date="2022-11" db="UniProtKB">
        <authorList>
            <consortium name="EnsemblMetazoa"/>
        </authorList>
    </citation>
    <scope>IDENTIFICATION</scope>
</reference>
<sequence length="505" mass="57637">MLFQVFCVVLALAFCLGPLLKALRKRGAIGKLPCPPGRHWFHGHAKQGPFDPGFKWLMDTVKTFPRIYTLWLGPVAPLPMLVHPDTIKPILNGTVKSKKSPLYDSMRDWIGEGLALSEGAKWKRNRRLLTRSFHLDVLRAYTPVSNDCVEILLDKLERSAAQDKPFNMYQGLVQCTFDVIQRTACSYKSDCQVEKPKQSESMGLVSACETLLWFIHERQFNNRLLLNPLIFRLSSNYGKYEKALQYVHDFATKMVKERMEEVSKKKEAGNPITKPRDFLDTLVMARDEDGSGLTIKEMVDEVNTFLFAGHETTATSSIWLLFFLAKHPQHQNKIRQEVDELLADRDSDTITFKDFGRLEYMTLAIKESMRMITAGALFSRTLLEPYTVDGVTLPEGTMVGLSFHQLHHNPTVWGDDHMEFKPSRFLPEDLSKMDPFCFAPFSAGARNCIGQQFALNEMKVFVARILRRFRLSLVAGEPDPIPTMTLVSKPKKPLFLKIESVHMKS</sequence>
<comment type="cofactor">
    <cofactor evidence="2">
        <name>heme</name>
        <dbReference type="ChEBI" id="CHEBI:30413"/>
    </cofactor>
</comment>
<keyword evidence="4" id="KW-0732">Signal</keyword>
<dbReference type="GO" id="GO:0005506">
    <property type="term" value="F:iron ion binding"/>
    <property type="evidence" value="ECO:0007669"/>
    <property type="project" value="InterPro"/>
</dbReference>
<dbReference type="PRINTS" id="PR00463">
    <property type="entry name" value="EP450I"/>
</dbReference>
<dbReference type="PANTHER" id="PTHR24291:SF201">
    <property type="entry name" value="CYTOCHROME P450, FAMILY 4, SUBFAMILY B, POLYPEPTIDE 7"/>
    <property type="match status" value="1"/>
</dbReference>
<dbReference type="PRINTS" id="PR00385">
    <property type="entry name" value="P450"/>
</dbReference>
<organism evidence="5 6">
    <name type="scientific">Patiria miniata</name>
    <name type="common">Bat star</name>
    <name type="synonym">Asterina miniata</name>
    <dbReference type="NCBI Taxonomy" id="46514"/>
    <lineage>
        <taxon>Eukaryota</taxon>
        <taxon>Metazoa</taxon>
        <taxon>Echinodermata</taxon>
        <taxon>Eleutherozoa</taxon>
        <taxon>Asterozoa</taxon>
        <taxon>Asteroidea</taxon>
        <taxon>Valvatacea</taxon>
        <taxon>Valvatida</taxon>
        <taxon>Asterinidae</taxon>
        <taxon>Patiria</taxon>
    </lineage>
</organism>
<keyword evidence="3" id="KW-0503">Monooxygenase</keyword>
<dbReference type="PROSITE" id="PS00086">
    <property type="entry name" value="CYTOCHROME_P450"/>
    <property type="match status" value="1"/>
</dbReference>
<feature type="chain" id="PRO_5037080496" description="Cytochrome P450" evidence="4">
    <location>
        <begin position="23"/>
        <end position="505"/>
    </location>
</feature>
<evidence type="ECO:0000256" key="1">
    <source>
        <dbReference type="ARBA" id="ARBA00010617"/>
    </source>
</evidence>
<dbReference type="Gene3D" id="1.10.630.10">
    <property type="entry name" value="Cytochrome P450"/>
    <property type="match status" value="1"/>
</dbReference>
<dbReference type="OMA" id="WKAQESK"/>
<dbReference type="InterPro" id="IPR017972">
    <property type="entry name" value="Cyt_P450_CS"/>
</dbReference>
<keyword evidence="6" id="KW-1185">Reference proteome</keyword>
<evidence type="ECO:0000313" key="5">
    <source>
        <dbReference type="EnsemblMetazoa" id="XP_038050782.1"/>
    </source>
</evidence>
<dbReference type="GeneID" id="119723939"/>
<dbReference type="Proteomes" id="UP000887568">
    <property type="component" value="Unplaced"/>
</dbReference>
<dbReference type="OrthoDB" id="1470350at2759"/>
<dbReference type="EnsemblMetazoa" id="XM_038194854.1">
    <property type="protein sequence ID" value="XP_038050782.1"/>
    <property type="gene ID" value="LOC119723939"/>
</dbReference>
<evidence type="ECO:0000256" key="3">
    <source>
        <dbReference type="RuleBase" id="RU000461"/>
    </source>
</evidence>
<dbReference type="AlphaFoldDB" id="A0A913ZG59"/>
<dbReference type="InterPro" id="IPR036396">
    <property type="entry name" value="Cyt_P450_sf"/>
</dbReference>
<feature type="signal peptide" evidence="4">
    <location>
        <begin position="1"/>
        <end position="22"/>
    </location>
</feature>
<evidence type="ECO:0000256" key="4">
    <source>
        <dbReference type="SAM" id="SignalP"/>
    </source>
</evidence>
<name>A0A913ZG59_PATMI</name>
<feature type="binding site" description="axial binding residue" evidence="2">
    <location>
        <position position="448"/>
    </location>
    <ligand>
        <name>heme</name>
        <dbReference type="ChEBI" id="CHEBI:30413"/>
    </ligand>
    <ligandPart>
        <name>Fe</name>
        <dbReference type="ChEBI" id="CHEBI:18248"/>
    </ligandPart>
</feature>
<dbReference type="GO" id="GO:0004497">
    <property type="term" value="F:monooxygenase activity"/>
    <property type="evidence" value="ECO:0007669"/>
    <property type="project" value="UniProtKB-KW"/>
</dbReference>